<gene>
    <name evidence="2" type="ORF">MYCFIDRAFT_177609</name>
</gene>
<accession>M3AT70</accession>
<dbReference type="KEGG" id="pfj:MYCFIDRAFT_177609"/>
<dbReference type="RefSeq" id="XP_007929561.1">
    <property type="nucleotide sequence ID" value="XM_007931370.1"/>
</dbReference>
<name>M3AT70_PSEFD</name>
<sequence length="82" mass="9435">MKVKNNSHDDGTASLCFAINYYGTTLTYSLNRFIHMRYHLRTGSVRFKPSLRLLGYSIPTSALRDRPPDSKNKTYLPQHLTS</sequence>
<feature type="region of interest" description="Disordered" evidence="1">
    <location>
        <begin position="62"/>
        <end position="82"/>
    </location>
</feature>
<evidence type="ECO:0000313" key="2">
    <source>
        <dbReference type="EMBL" id="EME80677.1"/>
    </source>
</evidence>
<dbReference type="HOGENOM" id="CLU_2559273_0_0_1"/>
<organism evidence="2 3">
    <name type="scientific">Pseudocercospora fijiensis (strain CIRAD86)</name>
    <name type="common">Black leaf streak disease fungus</name>
    <name type="synonym">Mycosphaerella fijiensis</name>
    <dbReference type="NCBI Taxonomy" id="383855"/>
    <lineage>
        <taxon>Eukaryota</taxon>
        <taxon>Fungi</taxon>
        <taxon>Dikarya</taxon>
        <taxon>Ascomycota</taxon>
        <taxon>Pezizomycotina</taxon>
        <taxon>Dothideomycetes</taxon>
        <taxon>Dothideomycetidae</taxon>
        <taxon>Mycosphaerellales</taxon>
        <taxon>Mycosphaerellaceae</taxon>
        <taxon>Pseudocercospora</taxon>
    </lineage>
</organism>
<feature type="compositionally biased region" description="Basic and acidic residues" evidence="1">
    <location>
        <begin position="63"/>
        <end position="72"/>
    </location>
</feature>
<feature type="compositionally biased region" description="Polar residues" evidence="1">
    <location>
        <begin position="73"/>
        <end position="82"/>
    </location>
</feature>
<protein>
    <submittedName>
        <fullName evidence="2">Uncharacterized protein</fullName>
    </submittedName>
</protein>
<reference evidence="2 3" key="1">
    <citation type="journal article" date="2012" name="PLoS Pathog.">
        <title>Diverse lifestyles and strategies of plant pathogenesis encoded in the genomes of eighteen Dothideomycetes fungi.</title>
        <authorList>
            <person name="Ohm R.A."/>
            <person name="Feau N."/>
            <person name="Henrissat B."/>
            <person name="Schoch C.L."/>
            <person name="Horwitz B.A."/>
            <person name="Barry K.W."/>
            <person name="Condon B.J."/>
            <person name="Copeland A.C."/>
            <person name="Dhillon B."/>
            <person name="Glaser F."/>
            <person name="Hesse C.N."/>
            <person name="Kosti I."/>
            <person name="LaButti K."/>
            <person name="Lindquist E.A."/>
            <person name="Lucas S."/>
            <person name="Salamov A.A."/>
            <person name="Bradshaw R.E."/>
            <person name="Ciuffetti L."/>
            <person name="Hamelin R.C."/>
            <person name="Kema G.H.J."/>
            <person name="Lawrence C."/>
            <person name="Scott J.A."/>
            <person name="Spatafora J.W."/>
            <person name="Turgeon B.G."/>
            <person name="de Wit P.J.G.M."/>
            <person name="Zhong S."/>
            <person name="Goodwin S.B."/>
            <person name="Grigoriev I.V."/>
        </authorList>
    </citation>
    <scope>NUCLEOTIDE SEQUENCE [LARGE SCALE GENOMIC DNA]</scope>
    <source>
        <strain evidence="2 3">CIRAD86</strain>
    </source>
</reference>
<dbReference type="VEuPathDB" id="FungiDB:MYCFIDRAFT_177609"/>
<dbReference type="EMBL" id="KB446561">
    <property type="protein sequence ID" value="EME80677.1"/>
    <property type="molecule type" value="Genomic_DNA"/>
</dbReference>
<evidence type="ECO:0000313" key="3">
    <source>
        <dbReference type="Proteomes" id="UP000016932"/>
    </source>
</evidence>
<dbReference type="GeneID" id="19333812"/>
<proteinExistence type="predicted"/>
<keyword evidence="3" id="KW-1185">Reference proteome</keyword>
<dbReference type="Proteomes" id="UP000016932">
    <property type="component" value="Unassembled WGS sequence"/>
</dbReference>
<evidence type="ECO:0000256" key="1">
    <source>
        <dbReference type="SAM" id="MobiDB-lite"/>
    </source>
</evidence>
<dbReference type="AlphaFoldDB" id="M3AT70"/>